<dbReference type="InParanoid" id="A0A4R5DBX1"/>
<feature type="transmembrane region" description="Helical" evidence="1">
    <location>
        <begin position="218"/>
        <end position="235"/>
    </location>
</feature>
<keyword evidence="1" id="KW-0472">Membrane</keyword>
<proteinExistence type="predicted"/>
<dbReference type="AlphaFoldDB" id="A0A4R5DBX1"/>
<reference evidence="2 3" key="1">
    <citation type="submission" date="2019-03" db="EMBL/GenBank/DDBJ databases">
        <title>Draft genome sequences of novel Actinobacteria.</title>
        <authorList>
            <person name="Sahin N."/>
            <person name="Ay H."/>
            <person name="Saygin H."/>
        </authorList>
    </citation>
    <scope>NUCLEOTIDE SEQUENCE [LARGE SCALE GENOMIC DNA]</scope>
    <source>
        <strain evidence="2 3">5K138</strain>
    </source>
</reference>
<evidence type="ECO:0000313" key="2">
    <source>
        <dbReference type="EMBL" id="TDE10417.1"/>
    </source>
</evidence>
<organism evidence="2 3">
    <name type="scientific">Jiangella asiatica</name>
    <dbReference type="NCBI Taxonomy" id="2530372"/>
    <lineage>
        <taxon>Bacteria</taxon>
        <taxon>Bacillati</taxon>
        <taxon>Actinomycetota</taxon>
        <taxon>Actinomycetes</taxon>
        <taxon>Jiangellales</taxon>
        <taxon>Jiangellaceae</taxon>
        <taxon>Jiangella</taxon>
    </lineage>
</organism>
<dbReference type="EMBL" id="SMKZ01000014">
    <property type="protein sequence ID" value="TDE10417.1"/>
    <property type="molecule type" value="Genomic_DNA"/>
</dbReference>
<evidence type="ECO:0000256" key="1">
    <source>
        <dbReference type="SAM" id="Phobius"/>
    </source>
</evidence>
<feature type="transmembrane region" description="Helical" evidence="1">
    <location>
        <begin position="107"/>
        <end position="126"/>
    </location>
</feature>
<feature type="transmembrane region" description="Helical" evidence="1">
    <location>
        <begin position="72"/>
        <end position="95"/>
    </location>
</feature>
<keyword evidence="3" id="KW-1185">Reference proteome</keyword>
<comment type="caution">
    <text evidence="2">The sequence shown here is derived from an EMBL/GenBank/DDBJ whole genome shotgun (WGS) entry which is preliminary data.</text>
</comment>
<sequence length="253" mass="26690">MTDPAGRHRTIVPAFSQDDPRYAIGRVLLVVCAAVMTLHVVAVAARSLIRPSPGTLADILALLNAAQERSVASWWTAALLVASCATATVVARLAADSQATARVSRSWLVLAVVFALLSFDEVVSLHERGARWTASVFDTGSLLASLGWTIPAAAVIVASLLVLIPAFRAIPFRPRGIIVGGLALSIAGALGMEVVNVLLTEVGVRYLWRHLVMAVEEAAEMTGVVMILLGMLSAVRASSANGRLTLAYDDVSR</sequence>
<keyword evidence="1" id="KW-0812">Transmembrane</keyword>
<accession>A0A4R5DBX1</accession>
<feature type="transmembrane region" description="Helical" evidence="1">
    <location>
        <begin position="176"/>
        <end position="198"/>
    </location>
</feature>
<keyword evidence="1" id="KW-1133">Transmembrane helix</keyword>
<feature type="transmembrane region" description="Helical" evidence="1">
    <location>
        <begin position="27"/>
        <end position="49"/>
    </location>
</feature>
<dbReference type="RefSeq" id="WP_131894707.1">
    <property type="nucleotide sequence ID" value="NZ_SMKZ01000014.1"/>
</dbReference>
<protein>
    <submittedName>
        <fullName evidence="2">Uncharacterized protein</fullName>
    </submittedName>
</protein>
<feature type="transmembrane region" description="Helical" evidence="1">
    <location>
        <begin position="146"/>
        <end position="164"/>
    </location>
</feature>
<gene>
    <name evidence="2" type="ORF">E1269_12060</name>
</gene>
<name>A0A4R5DBX1_9ACTN</name>
<evidence type="ECO:0000313" key="3">
    <source>
        <dbReference type="Proteomes" id="UP000294739"/>
    </source>
</evidence>
<dbReference type="Proteomes" id="UP000294739">
    <property type="component" value="Unassembled WGS sequence"/>
</dbReference>
<dbReference type="OrthoDB" id="5190701at2"/>